<dbReference type="Pfam" id="PF00359">
    <property type="entry name" value="PTS_EIIA_2"/>
    <property type="match status" value="1"/>
</dbReference>
<accession>A0AAJ1BBH1</accession>
<proteinExistence type="predicted"/>
<dbReference type="RefSeq" id="WP_226982393.1">
    <property type="nucleotide sequence ID" value="NZ_JAJBOM010000294.1"/>
</dbReference>
<feature type="domain" description="PTS EIIA type-2" evidence="1">
    <location>
        <begin position="4"/>
        <end position="59"/>
    </location>
</feature>
<dbReference type="EMBL" id="JAJBOM010000294">
    <property type="protein sequence ID" value="MCB5621389.1"/>
    <property type="molecule type" value="Genomic_DNA"/>
</dbReference>
<dbReference type="AlphaFoldDB" id="A0AAJ1BBH1"/>
<evidence type="ECO:0000313" key="2">
    <source>
        <dbReference type="EMBL" id="MCB5621389.1"/>
    </source>
</evidence>
<keyword evidence="2" id="KW-0813">Transport</keyword>
<evidence type="ECO:0000259" key="1">
    <source>
        <dbReference type="Pfam" id="PF00359"/>
    </source>
</evidence>
<dbReference type="InterPro" id="IPR016152">
    <property type="entry name" value="PTrfase/Anion_transptr"/>
</dbReference>
<dbReference type="SUPFAM" id="SSF55804">
    <property type="entry name" value="Phoshotransferase/anion transport protein"/>
    <property type="match status" value="1"/>
</dbReference>
<comment type="caution">
    <text evidence="2">The sequence shown here is derived from an EMBL/GenBank/DDBJ whole genome shotgun (WGS) entry which is preliminary data.</text>
</comment>
<dbReference type="Gene3D" id="3.40.930.10">
    <property type="entry name" value="Mannitol-specific EII, Chain A"/>
    <property type="match status" value="1"/>
</dbReference>
<feature type="non-terminal residue" evidence="2">
    <location>
        <position position="61"/>
    </location>
</feature>
<reference evidence="2" key="1">
    <citation type="submission" date="2021-10" db="EMBL/GenBank/DDBJ databases">
        <title>Collection of gut derived symbiotic bacterial strains cultured from healthy donors.</title>
        <authorList>
            <person name="Lin H."/>
            <person name="Littmann E."/>
            <person name="Claire K."/>
            <person name="Pamer E."/>
        </authorList>
    </citation>
    <scope>NUCLEOTIDE SEQUENCE</scope>
    <source>
        <strain evidence="2">MSK.23.18</strain>
    </source>
</reference>
<evidence type="ECO:0000313" key="3">
    <source>
        <dbReference type="Proteomes" id="UP001297370"/>
    </source>
</evidence>
<gene>
    <name evidence="2" type="ORF">LIQ08_20035</name>
</gene>
<organism evidence="2 3">
    <name type="scientific">Mediterraneibacter gnavus</name>
    <name type="common">Ruminococcus gnavus</name>
    <dbReference type="NCBI Taxonomy" id="33038"/>
    <lineage>
        <taxon>Bacteria</taxon>
        <taxon>Bacillati</taxon>
        <taxon>Bacillota</taxon>
        <taxon>Clostridia</taxon>
        <taxon>Lachnospirales</taxon>
        <taxon>Lachnospiraceae</taxon>
        <taxon>Mediterraneibacter</taxon>
    </lineage>
</organism>
<sequence length="61" mass="7232">MIKYIKENCVDFYKECHDWKEAIVYAGYLLEKNGYIDHQYINDMVNIIEKNGPYIVVMPGV</sequence>
<name>A0AAJ1BBH1_MEDGN</name>
<keyword evidence="2" id="KW-0762">Sugar transport</keyword>
<dbReference type="Proteomes" id="UP001297370">
    <property type="component" value="Unassembled WGS sequence"/>
</dbReference>
<protein>
    <submittedName>
        <fullName evidence="2">PTS sugar transporter subunit IIA</fullName>
    </submittedName>
</protein>
<dbReference type="InterPro" id="IPR002178">
    <property type="entry name" value="PTS_EIIA_type-2_dom"/>
</dbReference>